<sequence length="187" mass="20445">MTSYYILQYSQPGVLGTSKNGVALVPTTTDDENSWEQNIAYTYNQLTFHHSQTTATDMDSTAADAAKMVKNAYLIFSDGKRVVVPPDQIQYFDAVMQNTKPLQAGFEGAGLRNLCRAGCLQADGQDGEGRREAEPGVDERGRSGAEDVGRRHRKTHSEAPILRSWSSVGDNLSALETQGGILAERRC</sequence>
<organism evidence="2 3">
    <name type="scientific">Clohesyomyces aquaticus</name>
    <dbReference type="NCBI Taxonomy" id="1231657"/>
    <lineage>
        <taxon>Eukaryota</taxon>
        <taxon>Fungi</taxon>
        <taxon>Dikarya</taxon>
        <taxon>Ascomycota</taxon>
        <taxon>Pezizomycotina</taxon>
        <taxon>Dothideomycetes</taxon>
        <taxon>Pleosporomycetidae</taxon>
        <taxon>Pleosporales</taxon>
        <taxon>Lindgomycetaceae</taxon>
        <taxon>Clohesyomyces</taxon>
    </lineage>
</organism>
<proteinExistence type="predicted"/>
<comment type="caution">
    <text evidence="2">The sequence shown here is derived from an EMBL/GenBank/DDBJ whole genome shotgun (WGS) entry which is preliminary data.</text>
</comment>
<evidence type="ECO:0000256" key="1">
    <source>
        <dbReference type="SAM" id="MobiDB-lite"/>
    </source>
</evidence>
<feature type="region of interest" description="Disordered" evidence="1">
    <location>
        <begin position="122"/>
        <end position="158"/>
    </location>
</feature>
<protein>
    <submittedName>
        <fullName evidence="2">Uncharacterized protein</fullName>
    </submittedName>
</protein>
<dbReference type="Proteomes" id="UP000193144">
    <property type="component" value="Unassembled WGS sequence"/>
</dbReference>
<gene>
    <name evidence="2" type="ORF">BCR34DRAFT_178765</name>
</gene>
<accession>A0A1Y1ZZ37</accession>
<keyword evidence="3" id="KW-1185">Reference proteome</keyword>
<evidence type="ECO:0000313" key="2">
    <source>
        <dbReference type="EMBL" id="ORY15488.1"/>
    </source>
</evidence>
<name>A0A1Y1ZZ37_9PLEO</name>
<evidence type="ECO:0000313" key="3">
    <source>
        <dbReference type="Proteomes" id="UP000193144"/>
    </source>
</evidence>
<reference evidence="2 3" key="1">
    <citation type="submission" date="2016-07" db="EMBL/GenBank/DDBJ databases">
        <title>Pervasive Adenine N6-methylation of Active Genes in Fungi.</title>
        <authorList>
            <consortium name="DOE Joint Genome Institute"/>
            <person name="Mondo S.J."/>
            <person name="Dannebaum R.O."/>
            <person name="Kuo R.C."/>
            <person name="Labutti K."/>
            <person name="Haridas S."/>
            <person name="Kuo A."/>
            <person name="Salamov A."/>
            <person name="Ahrendt S.R."/>
            <person name="Lipzen A."/>
            <person name="Sullivan W."/>
            <person name="Andreopoulos W.B."/>
            <person name="Clum A."/>
            <person name="Lindquist E."/>
            <person name="Daum C."/>
            <person name="Ramamoorthy G.K."/>
            <person name="Gryganskyi A."/>
            <person name="Culley D."/>
            <person name="Magnuson J.K."/>
            <person name="James T.Y."/>
            <person name="O'Malley M.A."/>
            <person name="Stajich J.E."/>
            <person name="Spatafora J.W."/>
            <person name="Visel A."/>
            <person name="Grigoriev I.V."/>
        </authorList>
    </citation>
    <scope>NUCLEOTIDE SEQUENCE [LARGE SCALE GENOMIC DNA]</scope>
    <source>
        <strain evidence="2 3">CBS 115471</strain>
    </source>
</reference>
<dbReference type="AlphaFoldDB" id="A0A1Y1ZZ37"/>
<feature type="compositionally biased region" description="Basic and acidic residues" evidence="1">
    <location>
        <begin position="127"/>
        <end position="149"/>
    </location>
</feature>
<dbReference type="EMBL" id="MCFA01000025">
    <property type="protein sequence ID" value="ORY15488.1"/>
    <property type="molecule type" value="Genomic_DNA"/>
</dbReference>